<dbReference type="AlphaFoldDB" id="A0A3B0QTH0"/>
<accession>A0A3B0QTH0</accession>
<dbReference type="EMBL" id="UOEB01000071">
    <property type="protein sequence ID" value="VAV83339.1"/>
    <property type="molecule type" value="Genomic_DNA"/>
</dbReference>
<gene>
    <name evidence="1" type="ORF">MNBD_BACTEROID02-150</name>
</gene>
<dbReference type="InterPro" id="IPR012467">
    <property type="entry name" value="DUF1684"/>
</dbReference>
<dbReference type="Pfam" id="PF07920">
    <property type="entry name" value="DUF1684"/>
    <property type="match status" value="1"/>
</dbReference>
<dbReference type="PANTHER" id="PTHR41913">
    <property type="entry name" value="DUF1684 DOMAIN-CONTAINING PROTEIN"/>
    <property type="match status" value="1"/>
</dbReference>
<proteinExistence type="predicted"/>
<organism evidence="1">
    <name type="scientific">hydrothermal vent metagenome</name>
    <dbReference type="NCBI Taxonomy" id="652676"/>
    <lineage>
        <taxon>unclassified sequences</taxon>
        <taxon>metagenomes</taxon>
        <taxon>ecological metagenomes</taxon>
    </lineage>
</organism>
<protein>
    <recommendedName>
        <fullName evidence="2">DUF1684 domain-containing protein</fullName>
    </recommendedName>
</protein>
<evidence type="ECO:0008006" key="2">
    <source>
        <dbReference type="Google" id="ProtNLM"/>
    </source>
</evidence>
<sequence>MYKFFYYTFISFFILSANISCKSNTKDIKAHKEKVEAYRKQKDADYRIPEKTMLTPELMKDFEGLKYFPIDYKYNVKAQLTRLEDLPKIKIKTSTGKVSDYVIYGKLLFNVDNKPYELSVYLSERLVGSDRKKGVLFVPFTDLSSGEETYGGGRYIVLDIPDGNELEVDFNMAYNPFCVYNPDHSCPIPPLENDLPVKILAGEMMY</sequence>
<name>A0A3B0QTH0_9ZZZZ</name>
<reference evidence="1" key="1">
    <citation type="submission" date="2018-06" db="EMBL/GenBank/DDBJ databases">
        <authorList>
            <person name="Zhirakovskaya E."/>
        </authorList>
    </citation>
    <scope>NUCLEOTIDE SEQUENCE</scope>
</reference>
<evidence type="ECO:0000313" key="1">
    <source>
        <dbReference type="EMBL" id="VAV83339.1"/>
    </source>
</evidence>
<dbReference type="PANTHER" id="PTHR41913:SF1">
    <property type="entry name" value="DUF1684 DOMAIN-CONTAINING PROTEIN"/>
    <property type="match status" value="1"/>
</dbReference>